<evidence type="ECO:0000256" key="3">
    <source>
        <dbReference type="ARBA" id="ARBA00022475"/>
    </source>
</evidence>
<dbReference type="PANTHER" id="PTHR14319">
    <property type="entry name" value="FIVE-SPAN TRANSMEMBRANE PROTEIN M83"/>
    <property type="match status" value="1"/>
</dbReference>
<keyword evidence="7" id="KW-0732">Signal</keyword>
<dbReference type="Proteomes" id="UP000639772">
    <property type="component" value="Chromosome 12"/>
</dbReference>
<comment type="caution">
    <text evidence="8">The sequence shown here is derived from an EMBL/GenBank/DDBJ whole genome shotgun (WGS) entry which is preliminary data.</text>
</comment>
<comment type="subcellular location">
    <subcellularLocation>
        <location evidence="1">Cell membrane</location>
        <topology evidence="1">Multi-pass membrane protein</topology>
    </subcellularLocation>
</comment>
<dbReference type="GO" id="GO:0005886">
    <property type="term" value="C:plasma membrane"/>
    <property type="evidence" value="ECO:0007669"/>
    <property type="project" value="UniProtKB-SubCell"/>
</dbReference>
<dbReference type="EMBL" id="JADCNM010000012">
    <property type="protein sequence ID" value="KAG0459198.1"/>
    <property type="molecule type" value="Genomic_DNA"/>
</dbReference>
<evidence type="ECO:0000256" key="7">
    <source>
        <dbReference type="SAM" id="SignalP"/>
    </source>
</evidence>
<feature type="chain" id="PRO_5032510840" evidence="7">
    <location>
        <begin position="25"/>
        <end position="116"/>
    </location>
</feature>
<keyword evidence="5" id="KW-1133">Transmembrane helix</keyword>
<evidence type="ECO:0000256" key="2">
    <source>
        <dbReference type="ARBA" id="ARBA00005542"/>
    </source>
</evidence>
<organism evidence="8 9">
    <name type="scientific">Vanilla planifolia</name>
    <name type="common">Vanilla</name>
    <dbReference type="NCBI Taxonomy" id="51239"/>
    <lineage>
        <taxon>Eukaryota</taxon>
        <taxon>Viridiplantae</taxon>
        <taxon>Streptophyta</taxon>
        <taxon>Embryophyta</taxon>
        <taxon>Tracheophyta</taxon>
        <taxon>Spermatophyta</taxon>
        <taxon>Magnoliopsida</taxon>
        <taxon>Liliopsida</taxon>
        <taxon>Asparagales</taxon>
        <taxon>Orchidaceae</taxon>
        <taxon>Vanilloideae</taxon>
        <taxon>Vanilleae</taxon>
        <taxon>Vanilla</taxon>
    </lineage>
</organism>
<comment type="similarity">
    <text evidence="2">Belongs to the TMEM8 family.</text>
</comment>
<protein>
    <submittedName>
        <fullName evidence="8">Uncharacterized protein</fullName>
    </submittedName>
</protein>
<dbReference type="PANTHER" id="PTHR14319:SF3">
    <property type="entry name" value="TRANSMEMBRANE PROTEIN-LIKE PROTEIN"/>
    <property type="match status" value="1"/>
</dbReference>
<keyword evidence="3" id="KW-1003">Cell membrane</keyword>
<keyword evidence="4" id="KW-0812">Transmembrane</keyword>
<sequence>MDAPVPLRLLLLLWFLSWQMPAAGEEEGQSGSSTMWSFTRPDLMLRPYDWAYLRVDLPPWFSSVTMGFTSGVDINNKQIKKLPKSTLPVICFSQGRPPLPDISSAVFGFRIIKFCR</sequence>
<evidence type="ECO:0000313" key="9">
    <source>
        <dbReference type="Proteomes" id="UP000639772"/>
    </source>
</evidence>
<feature type="signal peptide" evidence="7">
    <location>
        <begin position="1"/>
        <end position="24"/>
    </location>
</feature>
<dbReference type="AlphaFoldDB" id="A0A835PY11"/>
<dbReference type="InterPro" id="IPR021910">
    <property type="entry name" value="NGX6/PGAP6/MYMK"/>
</dbReference>
<dbReference type="OrthoDB" id="69646at2759"/>
<evidence type="ECO:0000256" key="4">
    <source>
        <dbReference type="ARBA" id="ARBA00022692"/>
    </source>
</evidence>
<evidence type="ECO:0000256" key="6">
    <source>
        <dbReference type="ARBA" id="ARBA00023136"/>
    </source>
</evidence>
<proteinExistence type="inferred from homology"/>
<evidence type="ECO:0000256" key="1">
    <source>
        <dbReference type="ARBA" id="ARBA00004651"/>
    </source>
</evidence>
<accession>A0A835PY11</accession>
<name>A0A835PY11_VANPL</name>
<keyword evidence="6" id="KW-0472">Membrane</keyword>
<evidence type="ECO:0000256" key="5">
    <source>
        <dbReference type="ARBA" id="ARBA00022989"/>
    </source>
</evidence>
<reference evidence="8 9" key="1">
    <citation type="journal article" date="2020" name="Nat. Food">
        <title>A phased Vanilla planifolia genome enables genetic improvement of flavour and production.</title>
        <authorList>
            <person name="Hasing T."/>
            <person name="Tang H."/>
            <person name="Brym M."/>
            <person name="Khazi F."/>
            <person name="Huang T."/>
            <person name="Chambers A.H."/>
        </authorList>
    </citation>
    <scope>NUCLEOTIDE SEQUENCE [LARGE SCALE GENOMIC DNA]</scope>
    <source>
        <tissue evidence="8">Leaf</tissue>
    </source>
</reference>
<evidence type="ECO:0000313" key="8">
    <source>
        <dbReference type="EMBL" id="KAG0459198.1"/>
    </source>
</evidence>
<gene>
    <name evidence="8" type="ORF">HPP92_022326</name>
</gene>